<protein>
    <submittedName>
        <fullName evidence="1">Uncharacterized protein</fullName>
    </submittedName>
</protein>
<name>A0ACB9C854_9ASTR</name>
<evidence type="ECO:0000313" key="2">
    <source>
        <dbReference type="Proteomes" id="UP001056120"/>
    </source>
</evidence>
<reference evidence="1 2" key="2">
    <citation type="journal article" date="2022" name="Mol. Ecol. Resour.">
        <title>The genomes of chicory, endive, great burdock and yacon provide insights into Asteraceae paleo-polyploidization history and plant inulin production.</title>
        <authorList>
            <person name="Fan W."/>
            <person name="Wang S."/>
            <person name="Wang H."/>
            <person name="Wang A."/>
            <person name="Jiang F."/>
            <person name="Liu H."/>
            <person name="Zhao H."/>
            <person name="Xu D."/>
            <person name="Zhang Y."/>
        </authorList>
    </citation>
    <scope>NUCLEOTIDE SEQUENCE [LARGE SCALE GENOMIC DNA]</scope>
    <source>
        <strain evidence="2">cv. Yunnan</strain>
        <tissue evidence="1">Leaves</tissue>
    </source>
</reference>
<organism evidence="1 2">
    <name type="scientific">Smallanthus sonchifolius</name>
    <dbReference type="NCBI Taxonomy" id="185202"/>
    <lineage>
        <taxon>Eukaryota</taxon>
        <taxon>Viridiplantae</taxon>
        <taxon>Streptophyta</taxon>
        <taxon>Embryophyta</taxon>
        <taxon>Tracheophyta</taxon>
        <taxon>Spermatophyta</taxon>
        <taxon>Magnoliopsida</taxon>
        <taxon>eudicotyledons</taxon>
        <taxon>Gunneridae</taxon>
        <taxon>Pentapetalae</taxon>
        <taxon>asterids</taxon>
        <taxon>campanulids</taxon>
        <taxon>Asterales</taxon>
        <taxon>Asteraceae</taxon>
        <taxon>Asteroideae</taxon>
        <taxon>Heliantheae alliance</taxon>
        <taxon>Millerieae</taxon>
        <taxon>Smallanthus</taxon>
    </lineage>
</organism>
<dbReference type="EMBL" id="CM042038">
    <property type="protein sequence ID" value="KAI3730454.1"/>
    <property type="molecule type" value="Genomic_DNA"/>
</dbReference>
<dbReference type="Proteomes" id="UP001056120">
    <property type="component" value="Linkage Group LG21"/>
</dbReference>
<gene>
    <name evidence="1" type="ORF">L1987_61624</name>
</gene>
<reference evidence="2" key="1">
    <citation type="journal article" date="2022" name="Mol. Ecol. Resour.">
        <title>The genomes of chicory, endive, great burdock and yacon provide insights into Asteraceae palaeo-polyploidization history and plant inulin production.</title>
        <authorList>
            <person name="Fan W."/>
            <person name="Wang S."/>
            <person name="Wang H."/>
            <person name="Wang A."/>
            <person name="Jiang F."/>
            <person name="Liu H."/>
            <person name="Zhao H."/>
            <person name="Xu D."/>
            <person name="Zhang Y."/>
        </authorList>
    </citation>
    <scope>NUCLEOTIDE SEQUENCE [LARGE SCALE GENOMIC DNA]</scope>
    <source>
        <strain evidence="2">cv. Yunnan</strain>
    </source>
</reference>
<sequence>MSATATHRHFTRPLPPVRRLPEPSTPPRLIPERGQVLRNVLRTVFSCLCFTGVRRRRSRRTSTVSPIYT</sequence>
<comment type="caution">
    <text evidence="1">The sequence shown here is derived from an EMBL/GenBank/DDBJ whole genome shotgun (WGS) entry which is preliminary data.</text>
</comment>
<keyword evidence="2" id="KW-1185">Reference proteome</keyword>
<accession>A0ACB9C854</accession>
<evidence type="ECO:0000313" key="1">
    <source>
        <dbReference type="EMBL" id="KAI3730454.1"/>
    </source>
</evidence>
<proteinExistence type="predicted"/>